<dbReference type="Pfam" id="PF00156">
    <property type="entry name" value="Pribosyltran"/>
    <property type="match status" value="1"/>
</dbReference>
<evidence type="ECO:0000313" key="2">
    <source>
        <dbReference type="EMBL" id="VAW37552.1"/>
    </source>
</evidence>
<dbReference type="InterPro" id="IPR000836">
    <property type="entry name" value="PRTase_dom"/>
</dbReference>
<evidence type="ECO:0000259" key="1">
    <source>
        <dbReference type="Pfam" id="PF00156"/>
    </source>
</evidence>
<sequence>MFEDREDAGRRLAEALRQYKNTQAIVLAIPRGGVEIGYQVAKGLDVDFSLLVSRKLPFPDNPESGFGAIAEDGSVFIHREAAQGIPPAIIDAIIEYQKEEIERRIKVLRNNQPLPELGHRTVILVDDGIAMGSTMRAAIKLCRAKKVERIIVAAPVAGERVVREMQGLVEQIIILAIPRFFYAVAQVYRNWRDVSDQEVLEIMKKWREESGGKRR</sequence>
<feature type="domain" description="Phosphoribosyltransferase" evidence="1">
    <location>
        <begin position="6"/>
        <end position="158"/>
    </location>
</feature>
<dbReference type="CDD" id="cd06223">
    <property type="entry name" value="PRTases_typeI"/>
    <property type="match status" value="1"/>
</dbReference>
<proteinExistence type="predicted"/>
<dbReference type="AlphaFoldDB" id="A0A3B0VF27"/>
<keyword evidence="2" id="KW-0808">Transferase</keyword>
<dbReference type="EMBL" id="UOEY01000044">
    <property type="protein sequence ID" value="VAW37552.1"/>
    <property type="molecule type" value="Genomic_DNA"/>
</dbReference>
<name>A0A3B0VF27_9ZZZZ</name>
<dbReference type="GO" id="GO:0016757">
    <property type="term" value="F:glycosyltransferase activity"/>
    <property type="evidence" value="ECO:0007669"/>
    <property type="project" value="UniProtKB-KW"/>
</dbReference>
<dbReference type="InterPro" id="IPR029057">
    <property type="entry name" value="PRTase-like"/>
</dbReference>
<dbReference type="SUPFAM" id="SSF53271">
    <property type="entry name" value="PRTase-like"/>
    <property type="match status" value="1"/>
</dbReference>
<organism evidence="2">
    <name type="scientific">hydrothermal vent metagenome</name>
    <dbReference type="NCBI Taxonomy" id="652676"/>
    <lineage>
        <taxon>unclassified sequences</taxon>
        <taxon>metagenomes</taxon>
        <taxon>ecological metagenomes</taxon>
    </lineage>
</organism>
<accession>A0A3B0VF27</accession>
<gene>
    <name evidence="2" type="ORF">MNBD_DELTA04-393</name>
</gene>
<dbReference type="Gene3D" id="3.40.50.2020">
    <property type="match status" value="1"/>
</dbReference>
<reference evidence="2" key="1">
    <citation type="submission" date="2018-06" db="EMBL/GenBank/DDBJ databases">
        <authorList>
            <person name="Zhirakovskaya E."/>
        </authorList>
    </citation>
    <scope>NUCLEOTIDE SEQUENCE</scope>
</reference>
<keyword evidence="2" id="KW-0328">Glycosyltransferase</keyword>
<dbReference type="Gene3D" id="3.30.1310.20">
    <property type="entry name" value="PRTase-like"/>
    <property type="match status" value="1"/>
</dbReference>
<protein>
    <submittedName>
        <fullName evidence="2">Phosphoribosyltransferase</fullName>
    </submittedName>
</protein>